<dbReference type="InterPro" id="IPR050231">
    <property type="entry name" value="Iron_ascorbate_oxido_reductase"/>
</dbReference>
<dbReference type="Gene3D" id="2.60.120.330">
    <property type="entry name" value="B-lactam Antibiotic, Isopenicillin N Synthase, Chain"/>
    <property type="match status" value="1"/>
</dbReference>
<dbReference type="RefSeq" id="XP_001829618.1">
    <property type="nucleotide sequence ID" value="XM_001829566.1"/>
</dbReference>
<dbReference type="PROSITE" id="PS51471">
    <property type="entry name" value="FE2OG_OXY"/>
    <property type="match status" value="1"/>
</dbReference>
<evidence type="ECO:0000313" key="4">
    <source>
        <dbReference type="Proteomes" id="UP000001861"/>
    </source>
</evidence>
<comment type="caution">
    <text evidence="3">The sequence shown here is derived from an EMBL/GenBank/DDBJ whole genome shotgun (WGS) entry which is preliminary data.</text>
</comment>
<evidence type="ECO:0000256" key="1">
    <source>
        <dbReference type="RuleBase" id="RU003682"/>
    </source>
</evidence>
<dbReference type="STRING" id="240176.A8N423"/>
<evidence type="ECO:0000259" key="2">
    <source>
        <dbReference type="PROSITE" id="PS51471"/>
    </source>
</evidence>
<dbReference type="EMBL" id="AACS02000001">
    <property type="protein sequence ID" value="EAU92150.1"/>
    <property type="molecule type" value="Genomic_DNA"/>
</dbReference>
<dbReference type="Pfam" id="PF03171">
    <property type="entry name" value="2OG-FeII_Oxy"/>
    <property type="match status" value="1"/>
</dbReference>
<dbReference type="InterPro" id="IPR005123">
    <property type="entry name" value="Oxoglu/Fe-dep_dioxygenase_dom"/>
</dbReference>
<dbReference type="KEGG" id="cci:CC1G_08773"/>
<dbReference type="InterPro" id="IPR044861">
    <property type="entry name" value="IPNS-like_FE2OG_OXY"/>
</dbReference>
<dbReference type="GO" id="GO:0016491">
    <property type="term" value="F:oxidoreductase activity"/>
    <property type="evidence" value="ECO:0007669"/>
    <property type="project" value="UniProtKB-KW"/>
</dbReference>
<dbReference type="InParanoid" id="A8N423"/>
<dbReference type="Pfam" id="PF14226">
    <property type="entry name" value="DIOX_N"/>
    <property type="match status" value="1"/>
</dbReference>
<keyword evidence="1" id="KW-0560">Oxidoreductase</keyword>
<proteinExistence type="inferred from homology"/>
<dbReference type="Proteomes" id="UP000001861">
    <property type="component" value="Unassembled WGS sequence"/>
</dbReference>
<reference evidence="3 4" key="1">
    <citation type="journal article" date="2010" name="Proc. Natl. Acad. Sci. U.S.A.">
        <title>Insights into evolution of multicellular fungi from the assembled chromosomes of the mushroom Coprinopsis cinerea (Coprinus cinereus).</title>
        <authorList>
            <person name="Stajich J.E."/>
            <person name="Wilke S.K."/>
            <person name="Ahren D."/>
            <person name="Au C.H."/>
            <person name="Birren B.W."/>
            <person name="Borodovsky M."/>
            <person name="Burns C."/>
            <person name="Canback B."/>
            <person name="Casselton L.A."/>
            <person name="Cheng C.K."/>
            <person name="Deng J."/>
            <person name="Dietrich F.S."/>
            <person name="Fargo D.C."/>
            <person name="Farman M.L."/>
            <person name="Gathman A.C."/>
            <person name="Goldberg J."/>
            <person name="Guigo R."/>
            <person name="Hoegger P.J."/>
            <person name="Hooker J.B."/>
            <person name="Huggins A."/>
            <person name="James T.Y."/>
            <person name="Kamada T."/>
            <person name="Kilaru S."/>
            <person name="Kodira C."/>
            <person name="Kues U."/>
            <person name="Kupfer D."/>
            <person name="Kwan H.S."/>
            <person name="Lomsadze A."/>
            <person name="Li W."/>
            <person name="Lilly W.W."/>
            <person name="Ma L.J."/>
            <person name="Mackey A.J."/>
            <person name="Manning G."/>
            <person name="Martin F."/>
            <person name="Muraguchi H."/>
            <person name="Natvig D.O."/>
            <person name="Palmerini H."/>
            <person name="Ramesh M.A."/>
            <person name="Rehmeyer C.J."/>
            <person name="Roe B.A."/>
            <person name="Shenoy N."/>
            <person name="Stanke M."/>
            <person name="Ter-Hovhannisyan V."/>
            <person name="Tunlid A."/>
            <person name="Velagapudi R."/>
            <person name="Vision T.J."/>
            <person name="Zeng Q."/>
            <person name="Zolan M.E."/>
            <person name="Pukkila P.J."/>
        </authorList>
    </citation>
    <scope>NUCLEOTIDE SEQUENCE [LARGE SCALE GENOMIC DNA]</scope>
    <source>
        <strain evidence="4">Okayama-7 / 130 / ATCC MYA-4618 / FGSC 9003</strain>
    </source>
</reference>
<sequence>MARDFPPFPDDIPTHPLLIVDYEKVKNRDQDEIEKLWEAATKLGFWYLRNHGCSEEADRMFDLGADVMALPLSEKMKYEQGNDGASAGYKAAGANAVDATGEPDLVEFLNVSKDDVLAWPRPGKRSYPKPATDRMDSTIIPFFRKCMEVNAVLLGVFEEKLGLPSGTLARRHLDDEPSGSEARITCTPPMKDTERVAIGGHTDFGSLTVLFNRLGGLQVLPPGSDHWQYVKPLAGHAICNVGDALTIFSGGILRSNLHRVLPPPGSQANSQRWSLAYFTRPGNSVLLQPLMDESSMISNAVNTVGETHGLVTGGQTAGEWFARRIKNQRLDNRKASRYSPSYRWDLIAWAGP</sequence>
<comment type="similarity">
    <text evidence="1">Belongs to the iron/ascorbate-dependent oxidoreductase family.</text>
</comment>
<gene>
    <name evidence="3" type="ORF">CC1G_08773</name>
</gene>
<accession>A8N423</accession>
<feature type="domain" description="Fe2OG dioxygenase" evidence="2">
    <location>
        <begin position="148"/>
        <end position="281"/>
    </location>
</feature>
<dbReference type="OMA" id="DHAICNI"/>
<evidence type="ECO:0000313" key="3">
    <source>
        <dbReference type="EMBL" id="EAU92150.1"/>
    </source>
</evidence>
<organism evidence="3 4">
    <name type="scientific">Coprinopsis cinerea (strain Okayama-7 / 130 / ATCC MYA-4618 / FGSC 9003)</name>
    <name type="common">Inky cap fungus</name>
    <name type="synonym">Hormographiella aspergillata</name>
    <dbReference type="NCBI Taxonomy" id="240176"/>
    <lineage>
        <taxon>Eukaryota</taxon>
        <taxon>Fungi</taxon>
        <taxon>Dikarya</taxon>
        <taxon>Basidiomycota</taxon>
        <taxon>Agaricomycotina</taxon>
        <taxon>Agaricomycetes</taxon>
        <taxon>Agaricomycetidae</taxon>
        <taxon>Agaricales</taxon>
        <taxon>Agaricineae</taxon>
        <taxon>Psathyrellaceae</taxon>
        <taxon>Coprinopsis</taxon>
    </lineage>
</organism>
<dbReference type="OrthoDB" id="406156at2759"/>
<name>A8N423_COPC7</name>
<keyword evidence="1" id="KW-0408">Iron</keyword>
<dbReference type="InterPro" id="IPR027443">
    <property type="entry name" value="IPNS-like_sf"/>
</dbReference>
<keyword evidence="4" id="KW-1185">Reference proteome</keyword>
<dbReference type="VEuPathDB" id="FungiDB:CC1G_08773"/>
<dbReference type="SUPFAM" id="SSF51197">
    <property type="entry name" value="Clavaminate synthase-like"/>
    <property type="match status" value="1"/>
</dbReference>
<dbReference type="eggNOG" id="KOG0143">
    <property type="taxonomic scope" value="Eukaryota"/>
</dbReference>
<dbReference type="GO" id="GO:0046872">
    <property type="term" value="F:metal ion binding"/>
    <property type="evidence" value="ECO:0007669"/>
    <property type="project" value="UniProtKB-KW"/>
</dbReference>
<dbReference type="PANTHER" id="PTHR47990">
    <property type="entry name" value="2-OXOGLUTARATE (2OG) AND FE(II)-DEPENDENT OXYGENASE SUPERFAMILY PROTEIN-RELATED"/>
    <property type="match status" value="1"/>
</dbReference>
<dbReference type="InterPro" id="IPR026992">
    <property type="entry name" value="DIOX_N"/>
</dbReference>
<dbReference type="AlphaFoldDB" id="A8N423"/>
<protein>
    <recommendedName>
        <fullName evidence="2">Fe2OG dioxygenase domain-containing protein</fullName>
    </recommendedName>
</protein>
<keyword evidence="1" id="KW-0479">Metal-binding</keyword>
<dbReference type="GeneID" id="6006058"/>